<comment type="caution">
    <text evidence="2">The sequence shown here is derived from an EMBL/GenBank/DDBJ whole genome shotgun (WGS) entry which is preliminary data.</text>
</comment>
<dbReference type="Pfam" id="PF12937">
    <property type="entry name" value="F-box-like"/>
    <property type="match status" value="1"/>
</dbReference>
<organism evidence="2 3">
    <name type="scientific">Eleusine coracana subsp. coracana</name>
    <dbReference type="NCBI Taxonomy" id="191504"/>
    <lineage>
        <taxon>Eukaryota</taxon>
        <taxon>Viridiplantae</taxon>
        <taxon>Streptophyta</taxon>
        <taxon>Embryophyta</taxon>
        <taxon>Tracheophyta</taxon>
        <taxon>Spermatophyta</taxon>
        <taxon>Magnoliopsida</taxon>
        <taxon>Liliopsida</taxon>
        <taxon>Poales</taxon>
        <taxon>Poaceae</taxon>
        <taxon>PACMAD clade</taxon>
        <taxon>Chloridoideae</taxon>
        <taxon>Cynodonteae</taxon>
        <taxon>Eleusininae</taxon>
        <taxon>Eleusine</taxon>
    </lineage>
</organism>
<dbReference type="InterPro" id="IPR036047">
    <property type="entry name" value="F-box-like_dom_sf"/>
</dbReference>
<dbReference type="InterPro" id="IPR001810">
    <property type="entry name" value="F-box_dom"/>
</dbReference>
<dbReference type="AlphaFoldDB" id="A0AAV5BTT6"/>
<sequence length="144" mass="15105">MAADGSRIQDDASTCYQSAAAVSRAACYLVRDASAGAGSATGRSRAALALLAVPGRFLERADAAGVSNLGGIGADQDDAISTAVSAVLGNDDLLRKILLRVGLPNCLVRAALVCKRWYLLASSPALLRRFRDLHLPRVLGYYVE</sequence>
<dbReference type="PANTHER" id="PTHR33207">
    <property type="entry name" value="F-BOX DOMAIN CONTAINING PROTEIN-RELATED"/>
    <property type="match status" value="1"/>
</dbReference>
<dbReference type="Proteomes" id="UP001054889">
    <property type="component" value="Unassembled WGS sequence"/>
</dbReference>
<accession>A0AAV5BTT6</accession>
<evidence type="ECO:0000259" key="1">
    <source>
        <dbReference type="Pfam" id="PF12937"/>
    </source>
</evidence>
<dbReference type="SUPFAM" id="SSF81383">
    <property type="entry name" value="F-box domain"/>
    <property type="match status" value="1"/>
</dbReference>
<proteinExistence type="predicted"/>
<keyword evidence="3" id="KW-1185">Reference proteome</keyword>
<feature type="domain" description="F-box" evidence="1">
    <location>
        <begin position="91"/>
        <end position="130"/>
    </location>
</feature>
<dbReference type="Gene3D" id="1.20.1280.50">
    <property type="match status" value="1"/>
</dbReference>
<protein>
    <recommendedName>
        <fullName evidence="1">F-box domain-containing protein</fullName>
    </recommendedName>
</protein>
<name>A0AAV5BTT6_ELECO</name>
<evidence type="ECO:0000313" key="2">
    <source>
        <dbReference type="EMBL" id="GJM89601.1"/>
    </source>
</evidence>
<reference evidence="2" key="2">
    <citation type="submission" date="2021-12" db="EMBL/GenBank/DDBJ databases">
        <title>Resequencing data analysis of finger millet.</title>
        <authorList>
            <person name="Hatakeyama M."/>
            <person name="Aluri S."/>
            <person name="Balachadran M.T."/>
            <person name="Sivarajan S.R."/>
            <person name="Poveda L."/>
            <person name="Shimizu-Inatsugi R."/>
            <person name="Schlapbach R."/>
            <person name="Sreeman S.M."/>
            <person name="Shimizu K.K."/>
        </authorList>
    </citation>
    <scope>NUCLEOTIDE SEQUENCE</scope>
</reference>
<evidence type="ECO:0000313" key="3">
    <source>
        <dbReference type="Proteomes" id="UP001054889"/>
    </source>
</evidence>
<reference evidence="2" key="1">
    <citation type="journal article" date="2018" name="DNA Res.">
        <title>Multiple hybrid de novo genome assembly of finger millet, an orphan allotetraploid crop.</title>
        <authorList>
            <person name="Hatakeyama M."/>
            <person name="Aluri S."/>
            <person name="Balachadran M.T."/>
            <person name="Sivarajan S.R."/>
            <person name="Patrignani A."/>
            <person name="Gruter S."/>
            <person name="Poveda L."/>
            <person name="Shimizu-Inatsugi R."/>
            <person name="Baeten J."/>
            <person name="Francoijs K.J."/>
            <person name="Nataraja K.N."/>
            <person name="Reddy Y.A.N."/>
            <person name="Phadnis S."/>
            <person name="Ravikumar R.L."/>
            <person name="Schlapbach R."/>
            <person name="Sreeman S.M."/>
            <person name="Shimizu K.K."/>
        </authorList>
    </citation>
    <scope>NUCLEOTIDE SEQUENCE</scope>
</reference>
<gene>
    <name evidence="2" type="primary">ga05809</name>
    <name evidence="2" type="ORF">PR202_ga05809</name>
</gene>
<dbReference type="EMBL" id="BQKI01000002">
    <property type="protein sequence ID" value="GJM89601.1"/>
    <property type="molecule type" value="Genomic_DNA"/>
</dbReference>